<keyword evidence="3" id="KW-1185">Reference proteome</keyword>
<organism evidence="2 3">
    <name type="scientific">Cinara cedri</name>
    <dbReference type="NCBI Taxonomy" id="506608"/>
    <lineage>
        <taxon>Eukaryota</taxon>
        <taxon>Metazoa</taxon>
        <taxon>Ecdysozoa</taxon>
        <taxon>Arthropoda</taxon>
        <taxon>Hexapoda</taxon>
        <taxon>Insecta</taxon>
        <taxon>Pterygota</taxon>
        <taxon>Neoptera</taxon>
        <taxon>Paraneoptera</taxon>
        <taxon>Hemiptera</taxon>
        <taxon>Sternorrhyncha</taxon>
        <taxon>Aphidomorpha</taxon>
        <taxon>Aphidoidea</taxon>
        <taxon>Aphididae</taxon>
        <taxon>Lachninae</taxon>
        <taxon>Cinara</taxon>
    </lineage>
</organism>
<evidence type="ECO:0000256" key="1">
    <source>
        <dbReference type="SAM" id="MobiDB-lite"/>
    </source>
</evidence>
<reference evidence="2 3" key="1">
    <citation type="submission" date="2019-08" db="EMBL/GenBank/DDBJ databases">
        <authorList>
            <person name="Alioto T."/>
            <person name="Alioto T."/>
            <person name="Gomez Garrido J."/>
        </authorList>
    </citation>
    <scope>NUCLEOTIDE SEQUENCE [LARGE SCALE GENOMIC DNA]</scope>
</reference>
<feature type="region of interest" description="Disordered" evidence="1">
    <location>
        <begin position="62"/>
        <end position="87"/>
    </location>
</feature>
<name>A0A5E4NAE5_9HEMI</name>
<protein>
    <submittedName>
        <fullName evidence="2">Uncharacterized protein</fullName>
    </submittedName>
</protein>
<evidence type="ECO:0000313" key="2">
    <source>
        <dbReference type="EMBL" id="VVC41785.1"/>
    </source>
</evidence>
<proteinExistence type="predicted"/>
<dbReference type="EMBL" id="CABPRJ010001926">
    <property type="protein sequence ID" value="VVC41785.1"/>
    <property type="molecule type" value="Genomic_DNA"/>
</dbReference>
<dbReference type="Proteomes" id="UP000325440">
    <property type="component" value="Unassembled WGS sequence"/>
</dbReference>
<sequence>MLMEMLIVTKKLKDGSSQRTGVTMTKPDGKELEVFEKIFGPKRNNYDYEIRSNKDLEELCNEPGNVGNLEKRARPRGRPRQRRADTIKEDPEILGVKNAQETAKDREDRRRYVVAAMGLKEPVKSQRRRRRITRDITANSV</sequence>
<accession>A0A5E4NAE5</accession>
<evidence type="ECO:0000313" key="3">
    <source>
        <dbReference type="Proteomes" id="UP000325440"/>
    </source>
</evidence>
<gene>
    <name evidence="2" type="ORF">CINCED_3A010459</name>
</gene>
<dbReference type="AlphaFoldDB" id="A0A5E4NAE5"/>